<dbReference type="Proteomes" id="UP001479436">
    <property type="component" value="Unassembled WGS sequence"/>
</dbReference>
<dbReference type="EMBL" id="JASJQH010000001">
    <property type="protein sequence ID" value="KAK9768920.1"/>
    <property type="molecule type" value="Genomic_DNA"/>
</dbReference>
<dbReference type="Gene3D" id="1.10.1170.10">
    <property type="entry name" value="Inhibitor Of Apoptosis Protein (2mihbC-IAP-1), Chain A"/>
    <property type="match status" value="2"/>
</dbReference>
<evidence type="ECO:0000313" key="5">
    <source>
        <dbReference type="Proteomes" id="UP001479436"/>
    </source>
</evidence>
<dbReference type="SMART" id="SM00238">
    <property type="entry name" value="BIR"/>
    <property type="match status" value="2"/>
</dbReference>
<protein>
    <submittedName>
        <fullName evidence="4">Uncharacterized protein</fullName>
    </submittedName>
</protein>
<gene>
    <name evidence="4" type="ORF">K7432_000047</name>
</gene>
<sequence>MEEGMHIVENRVASFIDAKFTWPHPDTFGVTPLNLAEAGFYFDPHLSGDDSCVCFLCQKSLGGWEAEDNPNTEHISHAPYCAWAKLLCSRIYVTGSKIPLENFDEDSYLPTSSFMEAARAATFQELWPHENKKGWLCNVKKMAKAGFHYNPTPDSDDTACCIYCNTTLDGWEPRDSPVKEHRKRAPTCPFFSKDLKNTIKKMDTVVEKKATKDIVAETIEPETEESSSDSRKVKPRESSSSESSQVKAKPKNQRGNKKKKEAPEISATTIVEPEQSEELPPVIPERKVRGGRKRKVDMNVEEIPIVSKSIHEEGDQMETVIPQADMSKEEVDQESEPKHKKTKNQEHSDTEIPNSDIQETCINPNFTELISPKSVNKYQTTSEEASDSMVLEKQVQEKQEPGEPLYEMTLSAPNTNTSSIEAPVDRNDEQAKCLISNSPLQHMALPSSEATKKDEEILFDGILSEEELNMTVEQFMRSLIDKQVKKLQSESEEKIAQFMQEADKIKNMIGTMD</sequence>
<accession>A0ABR2X5B4</accession>
<dbReference type="PANTHER" id="PTHR46771">
    <property type="entry name" value="DETERIN"/>
    <property type="match status" value="1"/>
</dbReference>
<dbReference type="PANTHER" id="PTHR46771:SF5">
    <property type="entry name" value="DETERIN"/>
    <property type="match status" value="1"/>
</dbReference>
<feature type="region of interest" description="Disordered" evidence="3">
    <location>
        <begin position="306"/>
        <end position="359"/>
    </location>
</feature>
<organism evidence="4 5">
    <name type="scientific">Basidiobolus ranarum</name>
    <dbReference type="NCBI Taxonomy" id="34480"/>
    <lineage>
        <taxon>Eukaryota</taxon>
        <taxon>Fungi</taxon>
        <taxon>Fungi incertae sedis</taxon>
        <taxon>Zoopagomycota</taxon>
        <taxon>Entomophthoromycotina</taxon>
        <taxon>Basidiobolomycetes</taxon>
        <taxon>Basidiobolales</taxon>
        <taxon>Basidiobolaceae</taxon>
        <taxon>Basidiobolus</taxon>
    </lineage>
</organism>
<dbReference type="InterPro" id="IPR051190">
    <property type="entry name" value="Baculoviral_IAP"/>
</dbReference>
<dbReference type="SUPFAM" id="SSF57924">
    <property type="entry name" value="Inhibitor of apoptosis (IAP) repeat"/>
    <property type="match status" value="2"/>
</dbReference>
<dbReference type="Pfam" id="PF00653">
    <property type="entry name" value="BIR"/>
    <property type="match status" value="2"/>
</dbReference>
<feature type="region of interest" description="Disordered" evidence="3">
    <location>
        <begin position="217"/>
        <end position="293"/>
    </location>
</feature>
<dbReference type="PROSITE" id="PS50143">
    <property type="entry name" value="BIR_REPEAT_2"/>
    <property type="match status" value="2"/>
</dbReference>
<reference evidence="4 5" key="1">
    <citation type="submission" date="2023-04" db="EMBL/GenBank/DDBJ databases">
        <title>Genome of Basidiobolus ranarum AG-B5.</title>
        <authorList>
            <person name="Stajich J.E."/>
            <person name="Carter-House D."/>
            <person name="Gryganskyi A."/>
        </authorList>
    </citation>
    <scope>NUCLEOTIDE SEQUENCE [LARGE SCALE GENOMIC DNA]</scope>
    <source>
        <strain evidence="4 5">AG-B5</strain>
    </source>
</reference>
<dbReference type="InterPro" id="IPR001370">
    <property type="entry name" value="BIR_rpt"/>
</dbReference>
<evidence type="ECO:0000256" key="3">
    <source>
        <dbReference type="SAM" id="MobiDB-lite"/>
    </source>
</evidence>
<comment type="caution">
    <text evidence="4">The sequence shown here is derived from an EMBL/GenBank/DDBJ whole genome shotgun (WGS) entry which is preliminary data.</text>
</comment>
<keyword evidence="1" id="KW-0479">Metal-binding</keyword>
<evidence type="ECO:0000313" key="4">
    <source>
        <dbReference type="EMBL" id="KAK9768920.1"/>
    </source>
</evidence>
<feature type="compositionally biased region" description="Basic residues" evidence="3">
    <location>
        <begin position="248"/>
        <end position="260"/>
    </location>
</feature>
<name>A0ABR2X5B4_9FUNG</name>
<evidence type="ECO:0000256" key="2">
    <source>
        <dbReference type="ARBA" id="ARBA00022833"/>
    </source>
</evidence>
<dbReference type="CDD" id="cd00022">
    <property type="entry name" value="BIR"/>
    <property type="match status" value="2"/>
</dbReference>
<keyword evidence="2" id="KW-0862">Zinc</keyword>
<evidence type="ECO:0000256" key="1">
    <source>
        <dbReference type="ARBA" id="ARBA00022723"/>
    </source>
</evidence>
<feature type="compositionally biased region" description="Basic and acidic residues" evidence="3">
    <location>
        <begin position="228"/>
        <end position="239"/>
    </location>
</feature>
<keyword evidence="5" id="KW-1185">Reference proteome</keyword>
<proteinExistence type="predicted"/>